<sequence>MPQSLLEIVQSFQFQINQYCDELAKEFQKVDESTASIQKHLEEKEKTLEYEVSMFSKLKQKFSEQVQAFLSVLGPVFTQEIPQSSLTPSSPFSQPTVDGEDGEEESGDEKSKDEDDEEEEEGEEGSNDEEGDKDEQQSYSDE</sequence>
<comment type="caution">
    <text evidence="2">The sequence shown here is derived from an EMBL/GenBank/DDBJ whole genome shotgun (WGS) entry which is preliminary data.</text>
</comment>
<reference evidence="2" key="1">
    <citation type="submission" date="2022-03" db="EMBL/GenBank/DDBJ databases">
        <title>Draft genome sequence of Aduncisulcus paluster, a free-living microaerophilic Fornicata.</title>
        <authorList>
            <person name="Yuyama I."/>
            <person name="Kume K."/>
            <person name="Tamura T."/>
            <person name="Inagaki Y."/>
            <person name="Hashimoto T."/>
        </authorList>
    </citation>
    <scope>NUCLEOTIDE SEQUENCE</scope>
    <source>
        <strain evidence="2">NY0171</strain>
    </source>
</reference>
<proteinExistence type="predicted"/>
<feature type="compositionally biased region" description="Acidic residues" evidence="1">
    <location>
        <begin position="98"/>
        <end position="107"/>
    </location>
</feature>
<evidence type="ECO:0000256" key="1">
    <source>
        <dbReference type="SAM" id="MobiDB-lite"/>
    </source>
</evidence>
<keyword evidence="3" id="KW-1185">Reference proteome</keyword>
<protein>
    <submittedName>
        <fullName evidence="2">Uncharacterized protein</fullName>
    </submittedName>
</protein>
<dbReference type="Proteomes" id="UP001057375">
    <property type="component" value="Unassembled WGS sequence"/>
</dbReference>
<name>A0ABQ5K722_9EUKA</name>
<accession>A0ABQ5K722</accession>
<organism evidence="2 3">
    <name type="scientific">Aduncisulcus paluster</name>
    <dbReference type="NCBI Taxonomy" id="2918883"/>
    <lineage>
        <taxon>Eukaryota</taxon>
        <taxon>Metamonada</taxon>
        <taxon>Carpediemonas-like organisms</taxon>
        <taxon>Aduncisulcus</taxon>
    </lineage>
</organism>
<feature type="compositionally biased region" description="Acidic residues" evidence="1">
    <location>
        <begin position="114"/>
        <end position="133"/>
    </location>
</feature>
<evidence type="ECO:0000313" key="2">
    <source>
        <dbReference type="EMBL" id="GKT27042.1"/>
    </source>
</evidence>
<evidence type="ECO:0000313" key="3">
    <source>
        <dbReference type="Proteomes" id="UP001057375"/>
    </source>
</evidence>
<feature type="region of interest" description="Disordered" evidence="1">
    <location>
        <begin position="81"/>
        <end position="142"/>
    </location>
</feature>
<feature type="compositionally biased region" description="Polar residues" evidence="1">
    <location>
        <begin position="81"/>
        <end position="96"/>
    </location>
</feature>
<dbReference type="EMBL" id="BQXS01012698">
    <property type="protein sequence ID" value="GKT27042.1"/>
    <property type="molecule type" value="Genomic_DNA"/>
</dbReference>
<gene>
    <name evidence="2" type="ORF">ADUPG1_013584</name>
</gene>